<dbReference type="InterPro" id="IPR050263">
    <property type="entry name" value="Bact_Fimbrial_Adh_Pro"/>
</dbReference>
<dbReference type="InterPro" id="IPR036937">
    <property type="entry name" value="Adhesion_dom_fimbrial_sf"/>
</dbReference>
<organism evidence="7 8">
    <name type="scientific">Leclercia pneumoniae</name>
    <dbReference type="NCBI Taxonomy" id="2815358"/>
    <lineage>
        <taxon>Bacteria</taxon>
        <taxon>Pseudomonadati</taxon>
        <taxon>Pseudomonadota</taxon>
        <taxon>Gammaproteobacteria</taxon>
        <taxon>Enterobacterales</taxon>
        <taxon>Enterobacteriaceae</taxon>
        <taxon>Leclercia</taxon>
    </lineage>
</organism>
<comment type="similarity">
    <text evidence="2">Belongs to the fimbrial protein family.</text>
</comment>
<accession>A0ABX8JXL5</accession>
<dbReference type="InterPro" id="IPR008966">
    <property type="entry name" value="Adhesion_dom_sf"/>
</dbReference>
<dbReference type="Proteomes" id="UP000683497">
    <property type="component" value="Chromosome"/>
</dbReference>
<dbReference type="RefSeq" id="WP_207292016.1">
    <property type="nucleotide sequence ID" value="NZ_CP071383.1"/>
</dbReference>
<evidence type="ECO:0000256" key="3">
    <source>
        <dbReference type="ARBA" id="ARBA00022729"/>
    </source>
</evidence>
<comment type="subcellular location">
    <subcellularLocation>
        <location evidence="1">Fimbrium</location>
    </subcellularLocation>
</comment>
<feature type="chain" id="PRO_5045580907" evidence="5">
    <location>
        <begin position="31"/>
        <end position="317"/>
    </location>
</feature>
<evidence type="ECO:0000256" key="2">
    <source>
        <dbReference type="ARBA" id="ARBA00006671"/>
    </source>
</evidence>
<dbReference type="Gene3D" id="2.60.40.3310">
    <property type="match status" value="1"/>
</dbReference>
<keyword evidence="4" id="KW-0281">Fimbrium</keyword>
<protein>
    <submittedName>
        <fullName evidence="7">Fimbrial protein</fullName>
    </submittedName>
</protein>
<evidence type="ECO:0000256" key="5">
    <source>
        <dbReference type="SAM" id="SignalP"/>
    </source>
</evidence>
<dbReference type="PANTHER" id="PTHR33420:SF12">
    <property type="entry name" value="FIMBRIN-LIKE PROTEIN FIMI-RELATED"/>
    <property type="match status" value="1"/>
</dbReference>
<gene>
    <name evidence="7" type="ORF">KQ929_07215</name>
</gene>
<reference evidence="7 8" key="1">
    <citation type="submission" date="2021-06" db="EMBL/GenBank/DDBJ databases">
        <title>Leclercia pneumoniae sp. nov.</title>
        <authorList>
            <person name="Hoenemann M."/>
            <person name="Viehweger A."/>
            <person name="Dietze N."/>
        </authorList>
    </citation>
    <scope>NUCLEOTIDE SEQUENCE [LARGE SCALE GENOMIC DNA]</scope>
    <source>
        <strain evidence="8">49125</strain>
    </source>
</reference>
<keyword evidence="8" id="KW-1185">Reference proteome</keyword>
<evidence type="ECO:0000259" key="6">
    <source>
        <dbReference type="Pfam" id="PF00419"/>
    </source>
</evidence>
<dbReference type="PANTHER" id="PTHR33420">
    <property type="entry name" value="FIMBRIAL SUBUNIT ELFA-RELATED"/>
    <property type="match status" value="1"/>
</dbReference>
<evidence type="ECO:0000256" key="4">
    <source>
        <dbReference type="ARBA" id="ARBA00023263"/>
    </source>
</evidence>
<dbReference type="EMBL" id="CP076838">
    <property type="protein sequence ID" value="QWW81002.1"/>
    <property type="molecule type" value="Genomic_DNA"/>
</dbReference>
<dbReference type="SUPFAM" id="SSF49401">
    <property type="entry name" value="Bacterial adhesins"/>
    <property type="match status" value="1"/>
</dbReference>
<evidence type="ECO:0000256" key="1">
    <source>
        <dbReference type="ARBA" id="ARBA00004561"/>
    </source>
</evidence>
<keyword evidence="3 5" id="KW-0732">Signal</keyword>
<dbReference type="Gene3D" id="2.60.40.1090">
    <property type="entry name" value="Fimbrial-type adhesion domain"/>
    <property type="match status" value="1"/>
</dbReference>
<feature type="domain" description="Fimbrial-type adhesion" evidence="6">
    <location>
        <begin position="174"/>
        <end position="317"/>
    </location>
</feature>
<dbReference type="InterPro" id="IPR000259">
    <property type="entry name" value="Adhesion_dom_fimbrial"/>
</dbReference>
<evidence type="ECO:0000313" key="7">
    <source>
        <dbReference type="EMBL" id="QWW81002.1"/>
    </source>
</evidence>
<name>A0ABX8JXL5_9ENTR</name>
<proteinExistence type="inferred from homology"/>
<evidence type="ECO:0000313" key="8">
    <source>
        <dbReference type="Proteomes" id="UP000683497"/>
    </source>
</evidence>
<sequence>MNIANKIGLNNALRFFMLVIIFGVSEQACATCNFASGMEPQTLGFTPSGVIVQRDAPVGSVIYSSTSGEGPTLLNCTGDNTNYYKMTYLGGIPTSIAHAYATNIPGVAIEVDLGWGKLDNPASTDQTGDATVNMPWVRYRLYKTGDIQPGSFTVAQLGTWTVSGITPVTINLMGGYVAQVACSVTTPQLTFPVGNVLNSEFGTTVGFIAAKTSTQNLGLNCDRNANINVTLNGTQNPDVSDASVLALNNQGGANTAQGVGVQLLYDGKPLIINSTLSLKHSSGGSETFPITARYYQTKNHVSVGEANSSATLTLTYQ</sequence>
<feature type="signal peptide" evidence="5">
    <location>
        <begin position="1"/>
        <end position="30"/>
    </location>
</feature>
<dbReference type="Pfam" id="PF00419">
    <property type="entry name" value="Fimbrial"/>
    <property type="match status" value="1"/>
</dbReference>